<evidence type="ECO:0000313" key="12">
    <source>
        <dbReference type="Proteomes" id="UP001149163"/>
    </source>
</evidence>
<dbReference type="OrthoDB" id="329835at2759"/>
<dbReference type="EMBL" id="JAPQKN010000007">
    <property type="protein sequence ID" value="KAJ5153182.1"/>
    <property type="molecule type" value="Genomic_DNA"/>
</dbReference>
<dbReference type="SUPFAM" id="SSF53474">
    <property type="entry name" value="alpha/beta-Hydrolases"/>
    <property type="match status" value="1"/>
</dbReference>
<dbReference type="Pfam" id="PF00109">
    <property type="entry name" value="ketoacyl-synt"/>
    <property type="match status" value="1"/>
</dbReference>
<dbReference type="GO" id="GO:0004315">
    <property type="term" value="F:3-oxoacyl-[acyl-carrier-protein] synthase activity"/>
    <property type="evidence" value="ECO:0007669"/>
    <property type="project" value="InterPro"/>
</dbReference>
<dbReference type="InterPro" id="IPR001227">
    <property type="entry name" value="Ac_transferase_dom_sf"/>
</dbReference>
<dbReference type="InterPro" id="IPR036736">
    <property type="entry name" value="ACP-like_sf"/>
</dbReference>
<organism evidence="11 12">
    <name type="scientific">Penicillium canariense</name>
    <dbReference type="NCBI Taxonomy" id="189055"/>
    <lineage>
        <taxon>Eukaryota</taxon>
        <taxon>Fungi</taxon>
        <taxon>Dikarya</taxon>
        <taxon>Ascomycota</taxon>
        <taxon>Pezizomycotina</taxon>
        <taxon>Eurotiomycetes</taxon>
        <taxon>Eurotiomycetidae</taxon>
        <taxon>Eurotiales</taxon>
        <taxon>Aspergillaceae</taxon>
        <taxon>Penicillium</taxon>
    </lineage>
</organism>
<dbReference type="InterPro" id="IPR018201">
    <property type="entry name" value="Ketoacyl_synth_AS"/>
</dbReference>
<dbReference type="SUPFAM" id="SSF52151">
    <property type="entry name" value="FabD/lysophospholipase-like"/>
    <property type="match status" value="1"/>
</dbReference>
<protein>
    <submittedName>
        <fullName evidence="11">Polyketide synthetase PksP</fullName>
    </submittedName>
</protein>
<dbReference type="PROSITE" id="PS00012">
    <property type="entry name" value="PHOSPHOPANTETHEINE"/>
    <property type="match status" value="1"/>
</dbReference>
<evidence type="ECO:0000256" key="5">
    <source>
        <dbReference type="ARBA" id="ARBA00022737"/>
    </source>
</evidence>
<dbReference type="InterPro" id="IPR042104">
    <property type="entry name" value="PKS_dehydratase_sf"/>
</dbReference>
<feature type="domain" description="Ketosynthase family 3 (KS3)" evidence="9">
    <location>
        <begin position="376"/>
        <end position="810"/>
    </location>
</feature>
<dbReference type="InterPro" id="IPR001031">
    <property type="entry name" value="Thioesterase"/>
</dbReference>
<keyword evidence="3" id="KW-0489">Methyltransferase</keyword>
<dbReference type="GO" id="GO:0004312">
    <property type="term" value="F:fatty acid synthase activity"/>
    <property type="evidence" value="ECO:0007669"/>
    <property type="project" value="TreeGrafter"/>
</dbReference>
<dbReference type="SUPFAM" id="SSF55048">
    <property type="entry name" value="Probable ACP-binding domain of malonyl-CoA ACP transacylase"/>
    <property type="match status" value="1"/>
</dbReference>
<dbReference type="InterPro" id="IPR014031">
    <property type="entry name" value="Ketoacyl_synth_C"/>
</dbReference>
<dbReference type="Gene3D" id="3.40.50.1820">
    <property type="entry name" value="alpha/beta hydrolase"/>
    <property type="match status" value="1"/>
</dbReference>
<dbReference type="PANTHER" id="PTHR43775:SF45">
    <property type="entry name" value="CONIDIAL PIGMENT POLYKETIDE SYNTHASE ALB1"/>
    <property type="match status" value="1"/>
</dbReference>
<evidence type="ECO:0000256" key="6">
    <source>
        <dbReference type="PROSITE-ProRule" id="PRU01363"/>
    </source>
</evidence>
<dbReference type="GO" id="GO:0006633">
    <property type="term" value="P:fatty acid biosynthetic process"/>
    <property type="evidence" value="ECO:0007669"/>
    <property type="project" value="InterPro"/>
</dbReference>
<dbReference type="GO" id="GO:0031177">
    <property type="term" value="F:phosphopantetheine binding"/>
    <property type="evidence" value="ECO:0007669"/>
    <property type="project" value="InterPro"/>
</dbReference>
<dbReference type="Gene3D" id="1.10.1200.10">
    <property type="entry name" value="ACP-like"/>
    <property type="match status" value="1"/>
</dbReference>
<keyword evidence="5" id="KW-0677">Repeat</keyword>
<dbReference type="Pfam" id="PF14765">
    <property type="entry name" value="PS-DH"/>
    <property type="match status" value="1"/>
</dbReference>
<evidence type="ECO:0000256" key="3">
    <source>
        <dbReference type="ARBA" id="ARBA00022603"/>
    </source>
</evidence>
<dbReference type="Pfam" id="PF16073">
    <property type="entry name" value="SAT"/>
    <property type="match status" value="1"/>
</dbReference>
<dbReference type="Gene3D" id="3.10.129.110">
    <property type="entry name" value="Polyketide synthase dehydratase"/>
    <property type="match status" value="1"/>
</dbReference>
<dbReference type="Pfam" id="PF22621">
    <property type="entry name" value="CurL-like_PKS_C"/>
    <property type="match status" value="1"/>
</dbReference>
<dbReference type="PANTHER" id="PTHR43775">
    <property type="entry name" value="FATTY ACID SYNTHASE"/>
    <property type="match status" value="1"/>
</dbReference>
<feature type="compositionally biased region" description="Pro residues" evidence="7">
    <location>
        <begin position="1765"/>
        <end position="1776"/>
    </location>
</feature>
<dbReference type="GeneID" id="81430960"/>
<feature type="active site" description="Proton acceptor; for dehydratase activity" evidence="6">
    <location>
        <position position="1336"/>
    </location>
</feature>
<dbReference type="InterPro" id="IPR032088">
    <property type="entry name" value="SAT"/>
</dbReference>
<dbReference type="CDD" id="cd00833">
    <property type="entry name" value="PKS"/>
    <property type="match status" value="1"/>
</dbReference>
<evidence type="ECO:0000259" key="10">
    <source>
        <dbReference type="PROSITE" id="PS52019"/>
    </source>
</evidence>
<sequence>MAAEFQVIVFGDQAVPYHAELQGLVTKKENKALEGFFAEAYHVLRTEISQLSPSERLRYPVSTNLRELLDAHQSSKIQNCSLDSALVCVRQIATFISYYSEKQTAYPSQASSCLVGSCTGLLAAVAVSCSQDLIDLVSFGPAVVRVAFRLGLVVQNKTRSVSLQNYSGDSPCYSAVIAGTDTDSALRLTQKYCEDEALPPLAQIYVGAVGQGSVTVSGPPARLQDFLRRNPSLKSGKVSVNGLFHSNNLYTASDADNILESLDSSSHQRISRLDILSNSNGQTIPSVRCGGLLKEAIWDILSRQLRWDLMVENVSITIARSEATEATILPFASSSGQSLASAIRQRGAKPVKLLDTSLRSLDSNSSEGKREEAAKKSKIAIIGYSGRFPEADDNEAFWELLAAGLDVHKEIPKDRFDPWLYYDPTGKKKNSSAVTKGCFVRHPDLFDARFFGMSAREAEQTDPAQRLALMTAYEAMEMAGFVPDATPSTRRDRVGVFYGTASDDYREVNSGQNVDTYFVPGGSRAFLPARINYQFRFSGPSFDVDTACSSGLAAIHIACNSLWASDCDVAIAGGTNILTNPDNWAGLDRAHFLSHTGNCNTFDDGADGYCRAESVATVLLKRLEDAELDGDPIFGTILGAYTNHSAEAVSMTRPHSGAQRAIFSRILSSAGVGGSEVSYIEMHGTGTQHGDACEMDSVLNVFAPEGTKRDQSLYLGSAKANIGHAESASGVSSLIKVLLMMEKGSIPPHVGIKTKINRNFPTDLTQRNVHIAMQTAAWPRPDPKQKPRGRRAFVNNFGAAGGNSSVLLEDAPLPIEARGVHDNRPVHVVTVSAKSQTSLKSNIRALLEYLDASPEVSISALSHTTTARRVHYSFRAAVIGSSIPDIRRALQVAHVKDQYRSTASGSKAPVGLCFTGQGAQYLGMGRKLLAFPQFRSLLAGLDEMVQLQGFQSILAVIDGSSSVSMESLATPTLQLAIVSLQMALSKFWKALGITPDLIIGHSLGEYAAMNSAGVLSDADTIYLVGTRAALLEKFCSAGTHVMLAIKAAASHVMTLLAQYPNIEVTCVNGPGETVVGGPEDEIQKFEKALSNISIRGDRVKVQFAFHSSQVDPMLEAFQQSCRTVAFNDPSVPMLSPLLGKTINSAAEFGSPEVYLSRHCRETVNFYGALQSARQSSAIPDNMIWVEIGPHPVCGGMLKSTLGTSIKHFASLRRGEDDWKIFLQTVAGLYDHGLPINWAEYHSGFKDSLRVLRLPAYQWELKSYWIPYAHDWCLTKGDAPALTSQPALPASLEKVQKQQLTVSVQDVVDEKYEYDNAWITAKSDVQHPDFRAVLLGHRVNGQPVSSSAVYADMASTLFKRLLEKSPVSFDKSDIGIEITNMVANKSLILNDNPTQMLEMKAQVNWFTLLGTFSLSSISADGKPTAHHAECTATFSEKSRWASEWKRRDFLVKSRINDLRQAVHDDSDAVHLVKTGMFYKLFSSLVEYNPSFKGCRELILRSSELESTGKVKFNTPPGTAEKWTYPPYWLDSLGQITGFTMNANDSVDSKTQAFINHGWENMRILETLSPDVMYQTYLKMQEKDEKSYIGDVYILNSETSSIVAMYEGVIFTAIQRKVLDLVLPPSDASRISKPLASQSHSTPRTASIPPRPAPAPARSQPAFISHENLSTEPPLLLEPECDDGLTADKLRAIIAEEVGAPLDEVKNDVEITDLGVDSLLALTMSDRILEELDFKIDSTAFLAGITVKDLIEMVAGSSTTSSDTAPSTPPREPVPDLVPLPKGVETPLSSLSSLANQISDDFDFHQQKSQPPACTPLSLVIVLHATVPIPQVIRRTGQIPRATSVLLQGNPSTSTKILWLFPDGSGVATSYVILPDIDPREVTVYGLNSPFIKHPEEMSDYRFEELSAAFLTEIRRRQPNGPYHLGGWSAGGICAYHAAQQLITDGQDVEGLILIDSPNPIGPKKLPERLYDEFQKLNLFSSSTGRNPPAWLLPHFMGFSHILDTHSSLPWQSTKPLPTWILWAKEGVDQDNSIVIQPGDPINMRWLLQTRTESDLGPNGWDRLVGRSNITIEVIGDANHFSMMKEPAVGRVADFMRAALSNASRSL</sequence>
<feature type="compositionally biased region" description="Low complexity" evidence="7">
    <location>
        <begin position="1755"/>
        <end position="1764"/>
    </location>
</feature>
<dbReference type="GO" id="GO:0030639">
    <property type="term" value="P:polyketide biosynthetic process"/>
    <property type="evidence" value="ECO:0007669"/>
    <property type="project" value="UniProtKB-ARBA"/>
</dbReference>
<dbReference type="InterPro" id="IPR049900">
    <property type="entry name" value="PKS_mFAS_DH"/>
</dbReference>
<dbReference type="RefSeq" id="XP_056539490.1">
    <property type="nucleotide sequence ID" value="XM_056691784.1"/>
</dbReference>
<evidence type="ECO:0000256" key="7">
    <source>
        <dbReference type="SAM" id="MobiDB-lite"/>
    </source>
</evidence>
<keyword evidence="2" id="KW-0597">Phosphoprotein</keyword>
<reference evidence="11" key="1">
    <citation type="submission" date="2022-11" db="EMBL/GenBank/DDBJ databases">
        <authorList>
            <person name="Petersen C."/>
        </authorList>
    </citation>
    <scope>NUCLEOTIDE SEQUENCE</scope>
    <source>
        <strain evidence="11">IBT 26290</strain>
    </source>
</reference>
<keyword evidence="4" id="KW-0808">Transferase</keyword>
<dbReference type="GO" id="GO:0017000">
    <property type="term" value="P:antibiotic biosynthetic process"/>
    <property type="evidence" value="ECO:0007669"/>
    <property type="project" value="UniProtKB-ARBA"/>
</dbReference>
<keyword evidence="1" id="KW-0596">Phosphopantetheine</keyword>
<evidence type="ECO:0000256" key="2">
    <source>
        <dbReference type="ARBA" id="ARBA00022553"/>
    </source>
</evidence>
<dbReference type="PROSITE" id="PS50075">
    <property type="entry name" value="CARRIER"/>
    <property type="match status" value="1"/>
</dbReference>
<dbReference type="SMART" id="SM00827">
    <property type="entry name" value="PKS_AT"/>
    <property type="match status" value="1"/>
</dbReference>
<dbReference type="InterPro" id="IPR016036">
    <property type="entry name" value="Malonyl_transacylase_ACP-bd"/>
</dbReference>
<dbReference type="SUPFAM" id="SSF47336">
    <property type="entry name" value="ACP-like"/>
    <property type="match status" value="1"/>
</dbReference>
<feature type="region of interest" description="N-terminal hotdog fold" evidence="6">
    <location>
        <begin position="1304"/>
        <end position="1438"/>
    </location>
</feature>
<dbReference type="InterPro" id="IPR020806">
    <property type="entry name" value="PKS_PP-bd"/>
</dbReference>
<dbReference type="NCBIfam" id="TIGR04532">
    <property type="entry name" value="PT_fungal_PKS"/>
    <property type="match status" value="1"/>
</dbReference>
<evidence type="ECO:0000313" key="11">
    <source>
        <dbReference type="EMBL" id="KAJ5153182.1"/>
    </source>
</evidence>
<evidence type="ECO:0000256" key="4">
    <source>
        <dbReference type="ARBA" id="ARBA00022679"/>
    </source>
</evidence>
<feature type="region of interest" description="Disordered" evidence="7">
    <location>
        <begin position="1630"/>
        <end position="1657"/>
    </location>
</feature>
<dbReference type="InterPro" id="IPR020841">
    <property type="entry name" value="PKS_Beta-ketoAc_synthase_dom"/>
</dbReference>
<dbReference type="PROSITE" id="PS00606">
    <property type="entry name" value="KS3_1"/>
    <property type="match status" value="1"/>
</dbReference>
<feature type="domain" description="Carrier" evidence="8">
    <location>
        <begin position="1682"/>
        <end position="1756"/>
    </location>
</feature>
<feature type="region of interest" description="Disordered" evidence="7">
    <location>
        <begin position="1755"/>
        <end position="1776"/>
    </location>
</feature>
<evidence type="ECO:0000256" key="1">
    <source>
        <dbReference type="ARBA" id="ARBA00022450"/>
    </source>
</evidence>
<comment type="caution">
    <text evidence="11">The sequence shown here is derived from an EMBL/GenBank/DDBJ whole genome shotgun (WGS) entry which is preliminary data.</text>
</comment>
<dbReference type="InterPro" id="IPR014043">
    <property type="entry name" value="Acyl_transferase_dom"/>
</dbReference>
<proteinExistence type="predicted"/>
<dbReference type="Pfam" id="PF00975">
    <property type="entry name" value="Thioesterase"/>
    <property type="match status" value="1"/>
</dbReference>
<dbReference type="InterPro" id="IPR030918">
    <property type="entry name" value="PT_fungal_PKS"/>
</dbReference>
<dbReference type="InterPro" id="IPR016035">
    <property type="entry name" value="Acyl_Trfase/lysoPLipase"/>
</dbReference>
<feature type="region of interest" description="C-terminal hotdog fold" evidence="6">
    <location>
        <begin position="1466"/>
        <end position="1618"/>
    </location>
</feature>
<dbReference type="PROSITE" id="PS52019">
    <property type="entry name" value="PKS_MFAS_DH"/>
    <property type="match status" value="1"/>
</dbReference>
<dbReference type="InterPro" id="IPR009081">
    <property type="entry name" value="PP-bd_ACP"/>
</dbReference>
<feature type="active site" description="Proton donor; for dehydratase activity" evidence="6">
    <location>
        <position position="1529"/>
    </location>
</feature>
<dbReference type="Pfam" id="PF02801">
    <property type="entry name" value="Ketoacyl-synt_C"/>
    <property type="match status" value="1"/>
</dbReference>
<dbReference type="Pfam" id="PF00698">
    <property type="entry name" value="Acyl_transf_1"/>
    <property type="match status" value="1"/>
</dbReference>
<dbReference type="InterPro" id="IPR006162">
    <property type="entry name" value="Ppantetheine_attach_site"/>
</dbReference>
<feature type="domain" description="PKS/mFAS DH" evidence="10">
    <location>
        <begin position="1304"/>
        <end position="1618"/>
    </location>
</feature>
<dbReference type="InterPro" id="IPR014030">
    <property type="entry name" value="Ketoacyl_synth_N"/>
</dbReference>
<dbReference type="InterPro" id="IPR029058">
    <property type="entry name" value="AB_hydrolase_fold"/>
</dbReference>
<dbReference type="Gene3D" id="3.40.366.10">
    <property type="entry name" value="Malonyl-Coenzyme A Acyl Carrier Protein, domain 2"/>
    <property type="match status" value="2"/>
</dbReference>
<name>A0A9W9HPU3_9EURO</name>
<accession>A0A9W9HPU3</accession>
<dbReference type="Gene3D" id="3.30.70.3290">
    <property type="match status" value="1"/>
</dbReference>
<dbReference type="Pfam" id="PF00550">
    <property type="entry name" value="PP-binding"/>
    <property type="match status" value="1"/>
</dbReference>
<reference evidence="11" key="2">
    <citation type="journal article" date="2023" name="IMA Fungus">
        <title>Comparative genomic study of the Penicillium genus elucidates a diverse pangenome and 15 lateral gene transfer events.</title>
        <authorList>
            <person name="Petersen C."/>
            <person name="Sorensen T."/>
            <person name="Nielsen M.R."/>
            <person name="Sondergaard T.E."/>
            <person name="Sorensen J.L."/>
            <person name="Fitzpatrick D.A."/>
            <person name="Frisvad J.C."/>
            <person name="Nielsen K.L."/>
        </authorList>
    </citation>
    <scope>NUCLEOTIDE SEQUENCE</scope>
    <source>
        <strain evidence="11">IBT 26290</strain>
    </source>
</reference>
<evidence type="ECO:0000259" key="9">
    <source>
        <dbReference type="PROSITE" id="PS52004"/>
    </source>
</evidence>
<keyword evidence="12" id="KW-1185">Reference proteome</keyword>
<dbReference type="Proteomes" id="UP001149163">
    <property type="component" value="Unassembled WGS sequence"/>
</dbReference>
<dbReference type="InterPro" id="IPR016039">
    <property type="entry name" value="Thiolase-like"/>
</dbReference>
<dbReference type="SMART" id="SM00823">
    <property type="entry name" value="PKS_PP"/>
    <property type="match status" value="1"/>
</dbReference>
<dbReference type="InterPro" id="IPR050091">
    <property type="entry name" value="PKS_NRPS_Biosynth_Enz"/>
</dbReference>
<dbReference type="Gene3D" id="3.40.47.10">
    <property type="match status" value="1"/>
</dbReference>
<evidence type="ECO:0000259" key="8">
    <source>
        <dbReference type="PROSITE" id="PS50075"/>
    </source>
</evidence>
<dbReference type="SMART" id="SM00825">
    <property type="entry name" value="PKS_KS"/>
    <property type="match status" value="1"/>
</dbReference>
<gene>
    <name evidence="11" type="ORF">N7482_009660</name>
</gene>
<dbReference type="InterPro" id="IPR049551">
    <property type="entry name" value="PKS_DH_C"/>
</dbReference>
<dbReference type="PROSITE" id="PS52004">
    <property type="entry name" value="KS3_2"/>
    <property type="match status" value="1"/>
</dbReference>
<dbReference type="SUPFAM" id="SSF53901">
    <property type="entry name" value="Thiolase-like"/>
    <property type="match status" value="1"/>
</dbReference>